<dbReference type="AlphaFoldDB" id="A0A916U823"/>
<dbReference type="GO" id="GO:0009088">
    <property type="term" value="P:threonine biosynthetic process"/>
    <property type="evidence" value="ECO:0007669"/>
    <property type="project" value="UniProtKB-UniRule"/>
</dbReference>
<evidence type="ECO:0000256" key="2">
    <source>
        <dbReference type="ARBA" id="ARBA00005517"/>
    </source>
</evidence>
<evidence type="ECO:0000256" key="8">
    <source>
        <dbReference type="ARBA" id="ARBA00049144"/>
    </source>
</evidence>
<sequence length="472" mass="50349">MLHVSTRGEAPAIGFTDALLAGLARDGGLYVPEAWPRLAAADIAAFAGKPYAAVAERVLSALIPSSDISAPLLGDMVRSAYAGFRHPAVCPLAQIGDNLFVLELFHGPTLAFKDVAMQLLARMMDYALKGRGQRATIVGATSGDTGSAAIDAFGGLDQVDVFILYPHGRVSEVQRRQMTSVDAPNVHAIALEGTFDDCQAIVKGLFNHHAFRDQLALSGVNSINWGRIAAQTVYYFTAAVALGAPLRPVSFSVPTGNFGDVLAGYIAKRMGLPIDRLAIATNENDILVRTLASGRYEVRGVKPTSSPSMDIEVSSNFERLLFEVYGRDGQQVRRLMAALQQGRAFDIDAAPLAAIRTDFSSHAVDEQQTEAEIGRAWREAGYLLDPHTAVAVAAARRELACNPAVPMVALGTAHPAKFPDAVERAAGLRPALPPHLANLFARPERFTVIANEQSAIESFIRSRARAAAGIAA</sequence>
<accession>A0A916U823</accession>
<evidence type="ECO:0000256" key="6">
    <source>
        <dbReference type="ARBA" id="ARBA00023239"/>
    </source>
</evidence>
<organism evidence="12 13">
    <name type="scientific">Chelatococcus reniformis</name>
    <dbReference type="NCBI Taxonomy" id="1494448"/>
    <lineage>
        <taxon>Bacteria</taxon>
        <taxon>Pseudomonadati</taxon>
        <taxon>Pseudomonadota</taxon>
        <taxon>Alphaproteobacteria</taxon>
        <taxon>Hyphomicrobiales</taxon>
        <taxon>Chelatococcaceae</taxon>
        <taxon>Chelatococcus</taxon>
    </lineage>
</organism>
<evidence type="ECO:0000256" key="10">
    <source>
        <dbReference type="PIRSR" id="PIRSR604450-51"/>
    </source>
</evidence>
<dbReference type="InterPro" id="IPR029144">
    <property type="entry name" value="Thr_synth_N"/>
</dbReference>
<dbReference type="PANTHER" id="PTHR42690">
    <property type="entry name" value="THREONINE SYNTHASE FAMILY MEMBER"/>
    <property type="match status" value="1"/>
</dbReference>
<evidence type="ECO:0000256" key="1">
    <source>
        <dbReference type="ARBA" id="ARBA00001933"/>
    </source>
</evidence>
<dbReference type="GO" id="GO:0030170">
    <property type="term" value="F:pyridoxal phosphate binding"/>
    <property type="evidence" value="ECO:0007669"/>
    <property type="project" value="InterPro"/>
</dbReference>
<reference evidence="12" key="1">
    <citation type="journal article" date="2014" name="Int. J. Syst. Evol. Microbiol.">
        <title>Complete genome sequence of Corynebacterium casei LMG S-19264T (=DSM 44701T), isolated from a smear-ripened cheese.</title>
        <authorList>
            <consortium name="US DOE Joint Genome Institute (JGI-PGF)"/>
            <person name="Walter F."/>
            <person name="Albersmeier A."/>
            <person name="Kalinowski J."/>
            <person name="Ruckert C."/>
        </authorList>
    </citation>
    <scope>NUCLEOTIDE SEQUENCE</scope>
    <source>
        <strain evidence="12">CGMCC 1.12919</strain>
    </source>
</reference>
<dbReference type="Proteomes" id="UP000637002">
    <property type="component" value="Unassembled WGS sequence"/>
</dbReference>
<reference evidence="12" key="2">
    <citation type="submission" date="2020-09" db="EMBL/GenBank/DDBJ databases">
        <authorList>
            <person name="Sun Q."/>
            <person name="Zhou Y."/>
        </authorList>
    </citation>
    <scope>NUCLEOTIDE SEQUENCE</scope>
    <source>
        <strain evidence="12">CGMCC 1.12919</strain>
    </source>
</reference>
<evidence type="ECO:0000313" key="13">
    <source>
        <dbReference type="Proteomes" id="UP000637002"/>
    </source>
</evidence>
<evidence type="ECO:0000259" key="11">
    <source>
        <dbReference type="Pfam" id="PF14821"/>
    </source>
</evidence>
<comment type="cofactor">
    <cofactor evidence="1 10">
        <name>pyridoxal 5'-phosphate</name>
        <dbReference type="ChEBI" id="CHEBI:597326"/>
    </cofactor>
</comment>
<gene>
    <name evidence="12" type="primary">thrC</name>
    <name evidence="12" type="ORF">GCM10010994_21900</name>
</gene>
<dbReference type="Gene3D" id="3.40.50.1100">
    <property type="match status" value="2"/>
</dbReference>
<keyword evidence="6" id="KW-0456">Lyase</keyword>
<dbReference type="Pfam" id="PF14821">
    <property type="entry name" value="Thr_synth_N"/>
    <property type="match status" value="1"/>
</dbReference>
<evidence type="ECO:0000313" key="12">
    <source>
        <dbReference type="EMBL" id="GGC62909.1"/>
    </source>
</evidence>
<dbReference type="GO" id="GO:0004795">
    <property type="term" value="F:threonine synthase activity"/>
    <property type="evidence" value="ECO:0007669"/>
    <property type="project" value="UniProtKB-UniRule"/>
</dbReference>
<dbReference type="InterPro" id="IPR037158">
    <property type="entry name" value="Thr_synth_N_sf"/>
</dbReference>
<keyword evidence="4" id="KW-0028">Amino-acid biosynthesis</keyword>
<dbReference type="CDD" id="cd01560">
    <property type="entry name" value="Thr-synth_2"/>
    <property type="match status" value="1"/>
</dbReference>
<evidence type="ECO:0000256" key="5">
    <source>
        <dbReference type="ARBA" id="ARBA00022898"/>
    </source>
</evidence>
<dbReference type="InterPro" id="IPR004450">
    <property type="entry name" value="Thr_synthase-like"/>
</dbReference>
<evidence type="ECO:0000256" key="3">
    <source>
        <dbReference type="ARBA" id="ARBA00018679"/>
    </source>
</evidence>
<keyword evidence="13" id="KW-1185">Reference proteome</keyword>
<comment type="catalytic activity">
    <reaction evidence="8">
        <text>O-phospho-L-homoserine + H2O = L-threonine + phosphate</text>
        <dbReference type="Rhea" id="RHEA:10840"/>
        <dbReference type="ChEBI" id="CHEBI:15377"/>
        <dbReference type="ChEBI" id="CHEBI:43474"/>
        <dbReference type="ChEBI" id="CHEBI:57590"/>
        <dbReference type="ChEBI" id="CHEBI:57926"/>
        <dbReference type="EC" id="4.2.3.1"/>
    </reaction>
</comment>
<dbReference type="RefSeq" id="WP_188609170.1">
    <property type="nucleotide sequence ID" value="NZ_BMGG01000003.1"/>
</dbReference>
<dbReference type="Pfam" id="PF24857">
    <property type="entry name" value="THR4_C"/>
    <property type="match status" value="1"/>
</dbReference>
<comment type="caution">
    <text evidence="12">The sequence shown here is derived from an EMBL/GenBank/DDBJ whole genome shotgun (WGS) entry which is preliminary data.</text>
</comment>
<comment type="pathway">
    <text evidence="7">Amino-acid biosynthesis.</text>
</comment>
<protein>
    <recommendedName>
        <fullName evidence="3 9">Threonine synthase</fullName>
        <ecNumber evidence="9">4.2.3.1</ecNumber>
    </recommendedName>
</protein>
<evidence type="ECO:0000256" key="7">
    <source>
        <dbReference type="ARBA" id="ARBA00029440"/>
    </source>
</evidence>
<dbReference type="InterPro" id="IPR051166">
    <property type="entry name" value="Threonine_Synthase"/>
</dbReference>
<proteinExistence type="inferred from homology"/>
<dbReference type="SUPFAM" id="SSF53686">
    <property type="entry name" value="Tryptophan synthase beta subunit-like PLP-dependent enzymes"/>
    <property type="match status" value="1"/>
</dbReference>
<dbReference type="EMBL" id="BMGG01000003">
    <property type="protein sequence ID" value="GGC62909.1"/>
    <property type="molecule type" value="Genomic_DNA"/>
</dbReference>
<dbReference type="Gene3D" id="3.90.1380.10">
    <property type="entry name" value="Threonine synthase, N-terminal domain"/>
    <property type="match status" value="1"/>
</dbReference>
<dbReference type="PANTHER" id="PTHR42690:SF1">
    <property type="entry name" value="THREONINE SYNTHASE-LIKE 2"/>
    <property type="match status" value="1"/>
</dbReference>
<evidence type="ECO:0000256" key="9">
    <source>
        <dbReference type="NCBIfam" id="TIGR00260"/>
    </source>
</evidence>
<evidence type="ECO:0000256" key="4">
    <source>
        <dbReference type="ARBA" id="ARBA00022605"/>
    </source>
</evidence>
<dbReference type="NCBIfam" id="TIGR00260">
    <property type="entry name" value="thrC"/>
    <property type="match status" value="1"/>
</dbReference>
<dbReference type="PROSITE" id="PS00165">
    <property type="entry name" value="DEHYDRATASE_SER_THR"/>
    <property type="match status" value="1"/>
</dbReference>
<feature type="domain" description="Threonine synthase N-terminal" evidence="11">
    <location>
        <begin position="4"/>
        <end position="81"/>
    </location>
</feature>
<feature type="modified residue" description="N6-(pyridoxal phosphate)lysine" evidence="10">
    <location>
        <position position="113"/>
    </location>
</feature>
<name>A0A916U823_9HYPH</name>
<dbReference type="EC" id="4.2.3.1" evidence="9"/>
<dbReference type="InterPro" id="IPR036052">
    <property type="entry name" value="TrpB-like_PALP_sf"/>
</dbReference>
<keyword evidence="5 10" id="KW-0663">Pyridoxal phosphate</keyword>
<dbReference type="InterPro" id="IPR000634">
    <property type="entry name" value="Ser/Thr_deHydtase_PyrdxlP-BS"/>
</dbReference>
<comment type="similarity">
    <text evidence="2">Belongs to the threonine synthase family.</text>
</comment>